<dbReference type="Proteomes" id="UP000830671">
    <property type="component" value="Chromosome 3"/>
</dbReference>
<name>A0A9Q8SMQ1_9PEZI</name>
<evidence type="ECO:0000313" key="4">
    <source>
        <dbReference type="Proteomes" id="UP000830671"/>
    </source>
</evidence>
<accession>A0A9Q8SMQ1</accession>
<dbReference type="RefSeq" id="XP_049141699.1">
    <property type="nucleotide sequence ID" value="XM_049284556.1"/>
</dbReference>
<proteinExistence type="predicted"/>
<dbReference type="SUPFAM" id="SSF48371">
    <property type="entry name" value="ARM repeat"/>
    <property type="match status" value="1"/>
</dbReference>
<sequence>MLWLELRASIVTSYILRTAGRFSASKKMTLTSFIRDERIILVGIGAATFGLVTMMTQMLTYIRDDNEVKVTPPKTQYITQETEDALGLDTLDKLLCHPNFSIRDVAIKILCDRAVNDSGTVRQLLYGITRPDYDTRMKNLRALATLTGQTNDFAEGLSKLHTWRAYSALVRSLELSLDDTEQTKLDDKYWDEYYLRDMAERFCLMFVLELITKYGADMLVKAKFVEKWLAKQHWGDTEAERQENFIYYMEHKNNRIVDIVTRIAHTTQGAKAILACNLAAKTSFDLNPDTNLAGFTIALQSTLCNADVDDDAEALQAVEQVPRTREHSAEEQRLRRQHREAMVFNDAKHQAWFQQKSKEKSQQYGRDRASARQGHTMFSVEELLLSTDQREDG</sequence>
<dbReference type="GeneID" id="73339566"/>
<keyword evidence="2" id="KW-0472">Membrane</keyword>
<dbReference type="EMBL" id="CP019475">
    <property type="protein sequence ID" value="UQC80068.1"/>
    <property type="molecule type" value="Genomic_DNA"/>
</dbReference>
<evidence type="ECO:0000256" key="1">
    <source>
        <dbReference type="SAM" id="MobiDB-lite"/>
    </source>
</evidence>
<feature type="compositionally biased region" description="Basic and acidic residues" evidence="1">
    <location>
        <begin position="356"/>
        <end position="370"/>
    </location>
</feature>
<dbReference type="AlphaFoldDB" id="A0A9Q8SMQ1"/>
<evidence type="ECO:0000313" key="3">
    <source>
        <dbReference type="EMBL" id="UQC80068.1"/>
    </source>
</evidence>
<organism evidence="3 4">
    <name type="scientific">Colletotrichum lupini</name>
    <dbReference type="NCBI Taxonomy" id="145971"/>
    <lineage>
        <taxon>Eukaryota</taxon>
        <taxon>Fungi</taxon>
        <taxon>Dikarya</taxon>
        <taxon>Ascomycota</taxon>
        <taxon>Pezizomycotina</taxon>
        <taxon>Sordariomycetes</taxon>
        <taxon>Hypocreomycetidae</taxon>
        <taxon>Glomerellales</taxon>
        <taxon>Glomerellaceae</taxon>
        <taxon>Colletotrichum</taxon>
        <taxon>Colletotrichum acutatum species complex</taxon>
    </lineage>
</organism>
<gene>
    <name evidence="3" type="ORF">CLUP02_05550</name>
</gene>
<keyword evidence="4" id="KW-1185">Reference proteome</keyword>
<evidence type="ECO:0008006" key="5">
    <source>
        <dbReference type="Google" id="ProtNLM"/>
    </source>
</evidence>
<reference evidence="3" key="1">
    <citation type="journal article" date="2021" name="Mol. Plant Microbe Interact.">
        <title>Complete Genome Sequence of the Plant-Pathogenic Fungus Colletotrichum lupini.</title>
        <authorList>
            <person name="Baroncelli R."/>
            <person name="Pensec F."/>
            <person name="Da Lio D."/>
            <person name="Boufleur T."/>
            <person name="Vicente I."/>
            <person name="Sarrocco S."/>
            <person name="Picot A."/>
            <person name="Baraldi E."/>
            <person name="Sukno S."/>
            <person name="Thon M."/>
            <person name="Le Floch G."/>
        </authorList>
    </citation>
    <scope>NUCLEOTIDE SEQUENCE</scope>
    <source>
        <strain evidence="3">IMI 504893</strain>
    </source>
</reference>
<keyword evidence="2" id="KW-1133">Transmembrane helix</keyword>
<dbReference type="KEGG" id="clup:CLUP02_05550"/>
<feature type="transmembrane region" description="Helical" evidence="2">
    <location>
        <begin position="39"/>
        <end position="62"/>
    </location>
</feature>
<feature type="region of interest" description="Disordered" evidence="1">
    <location>
        <begin position="354"/>
        <end position="393"/>
    </location>
</feature>
<evidence type="ECO:0000256" key="2">
    <source>
        <dbReference type="SAM" id="Phobius"/>
    </source>
</evidence>
<protein>
    <recommendedName>
        <fullName evidence="5">Cytoskeleton-associated protein</fullName>
    </recommendedName>
</protein>
<dbReference type="InterPro" id="IPR016024">
    <property type="entry name" value="ARM-type_fold"/>
</dbReference>
<keyword evidence="2" id="KW-0812">Transmembrane</keyword>